<dbReference type="InterPro" id="IPR001179">
    <property type="entry name" value="PPIase_FKBP_dom"/>
</dbReference>
<dbReference type="EC" id="5.2.1.8" evidence="4"/>
<evidence type="ECO:0000256" key="3">
    <source>
        <dbReference type="PROSITE-ProRule" id="PRU00277"/>
    </source>
</evidence>
<gene>
    <name evidence="6" type="primary">gldI</name>
    <name evidence="6" type="ORF">EAX61_06475</name>
</gene>
<dbReference type="NCBIfam" id="TIGR03516">
    <property type="entry name" value="ppisom_GldI"/>
    <property type="match status" value="1"/>
</dbReference>
<keyword evidence="2 3" id="KW-0697">Rotamase</keyword>
<accession>A0A3M0GCQ6</accession>
<organism evidence="6 7">
    <name type="scientific">Dokdonia sinensis</name>
    <dbReference type="NCBI Taxonomy" id="2479847"/>
    <lineage>
        <taxon>Bacteria</taxon>
        <taxon>Pseudomonadati</taxon>
        <taxon>Bacteroidota</taxon>
        <taxon>Flavobacteriia</taxon>
        <taxon>Flavobacteriales</taxon>
        <taxon>Flavobacteriaceae</taxon>
        <taxon>Dokdonia</taxon>
    </lineage>
</organism>
<reference evidence="6 7" key="1">
    <citation type="submission" date="2018-10" db="EMBL/GenBank/DDBJ databases">
        <title>Dokdonia luteus sp. nov., isolated from sea water.</title>
        <authorList>
            <person name="Zhou L.Y."/>
            <person name="Du Z.J."/>
        </authorList>
    </citation>
    <scope>NUCLEOTIDE SEQUENCE [LARGE SCALE GENOMIC DNA]</scope>
    <source>
        <strain evidence="6 7">SH27</strain>
    </source>
</reference>
<dbReference type="OrthoDB" id="1093155at2"/>
<dbReference type="GO" id="GO:0003755">
    <property type="term" value="F:peptidyl-prolyl cis-trans isomerase activity"/>
    <property type="evidence" value="ECO:0007669"/>
    <property type="project" value="UniProtKB-UniRule"/>
</dbReference>
<evidence type="ECO:0000256" key="4">
    <source>
        <dbReference type="RuleBase" id="RU003915"/>
    </source>
</evidence>
<keyword evidence="7" id="KW-1185">Reference proteome</keyword>
<comment type="caution">
    <text evidence="6">The sequence shown here is derived from an EMBL/GenBank/DDBJ whole genome shotgun (WGS) entry which is preliminary data.</text>
</comment>
<sequence>MRNALSLTILCFTIFLSCKGPEARRPINKQSGVYVDNSIKRNKKLIALEEQDIQKHIEKNASQEYIASPNGFWYTFVKKDSTQLVTPQVGDLVSFNYDVKTLAGTSILTTEEVGNQVYQIDQSNQDLISGLREGLKLMKPGEVVTFLLPSYQAYGYYGIDGKIGSNVIIKTTVTLNEIKNKNEDN</sequence>
<feature type="domain" description="PPIase FKBP-type" evidence="5">
    <location>
        <begin position="90"/>
        <end position="179"/>
    </location>
</feature>
<evidence type="ECO:0000313" key="6">
    <source>
        <dbReference type="EMBL" id="RMB60462.1"/>
    </source>
</evidence>
<dbReference type="PROSITE" id="PS50059">
    <property type="entry name" value="FKBP_PPIASE"/>
    <property type="match status" value="1"/>
</dbReference>
<evidence type="ECO:0000256" key="1">
    <source>
        <dbReference type="ARBA" id="ARBA00000971"/>
    </source>
</evidence>
<dbReference type="RefSeq" id="WP_121916866.1">
    <property type="nucleotide sequence ID" value="NZ_REFV01000005.1"/>
</dbReference>
<dbReference type="AlphaFoldDB" id="A0A3M0GCQ6"/>
<dbReference type="InterPro" id="IPR046357">
    <property type="entry name" value="PPIase_dom_sf"/>
</dbReference>
<name>A0A3M0GCQ6_9FLAO</name>
<dbReference type="EMBL" id="REFV01000005">
    <property type="protein sequence ID" value="RMB60462.1"/>
    <property type="molecule type" value="Genomic_DNA"/>
</dbReference>
<protein>
    <recommendedName>
        <fullName evidence="4">Peptidyl-prolyl cis-trans isomerase</fullName>
        <ecNumber evidence="4">5.2.1.8</ecNumber>
    </recommendedName>
</protein>
<dbReference type="SUPFAM" id="SSF54534">
    <property type="entry name" value="FKBP-like"/>
    <property type="match status" value="1"/>
</dbReference>
<dbReference type="InterPro" id="IPR019869">
    <property type="entry name" value="Motility-assoc_PPIase_GldI"/>
</dbReference>
<comment type="similarity">
    <text evidence="4">Belongs to the FKBP-type PPIase family.</text>
</comment>
<evidence type="ECO:0000313" key="7">
    <source>
        <dbReference type="Proteomes" id="UP000281985"/>
    </source>
</evidence>
<dbReference type="Proteomes" id="UP000281985">
    <property type="component" value="Unassembled WGS sequence"/>
</dbReference>
<keyword evidence="3 4" id="KW-0413">Isomerase</keyword>
<dbReference type="PROSITE" id="PS51257">
    <property type="entry name" value="PROKAR_LIPOPROTEIN"/>
    <property type="match status" value="1"/>
</dbReference>
<proteinExistence type="inferred from homology"/>
<evidence type="ECO:0000256" key="2">
    <source>
        <dbReference type="ARBA" id="ARBA00023110"/>
    </source>
</evidence>
<comment type="catalytic activity">
    <reaction evidence="1 3 4">
        <text>[protein]-peptidylproline (omega=180) = [protein]-peptidylproline (omega=0)</text>
        <dbReference type="Rhea" id="RHEA:16237"/>
        <dbReference type="Rhea" id="RHEA-COMP:10747"/>
        <dbReference type="Rhea" id="RHEA-COMP:10748"/>
        <dbReference type="ChEBI" id="CHEBI:83833"/>
        <dbReference type="ChEBI" id="CHEBI:83834"/>
        <dbReference type="EC" id="5.2.1.8"/>
    </reaction>
</comment>
<evidence type="ECO:0000259" key="5">
    <source>
        <dbReference type="PROSITE" id="PS50059"/>
    </source>
</evidence>
<dbReference type="Pfam" id="PF00254">
    <property type="entry name" value="FKBP_C"/>
    <property type="match status" value="1"/>
</dbReference>
<dbReference type="Gene3D" id="3.10.50.40">
    <property type="match status" value="1"/>
</dbReference>